<sequence>GRIELALDQKAENTTVLEQWRQQQQRKNQLNPSLICNLIPEDFTARFYLIHNVFGLEKAEKFFKTILENLRSESIYSSLLSRYARRNNLEKPNEESSIKLNTLALNRALRVYADVSDIATMEEFLSGEATTTLLDWLTRLDMAKAYLKDGLKGLMRLFVEAGETKDFYRIWNLVKIAGKPDNEGIGALIGSPLKLDDIKGAEEIYYNEWACSDLVFDIRVPTMLASAYREKGMVEKADNLLNTTMRSKGFDYSFYSTLLTSYTRSNKTLDKANDVFQKMDDLGFLMQQASPFSSMISLYSQKEPDGLTMNNVYEMYADETNIVSMEKGV</sequence>
<dbReference type="STRING" id="72664.V4MSH8"/>
<evidence type="ECO:0000313" key="4">
    <source>
        <dbReference type="EMBL" id="ESQ56243.1"/>
    </source>
</evidence>
<dbReference type="Gramene" id="ESQ56243">
    <property type="protein sequence ID" value="ESQ56243"/>
    <property type="gene ID" value="EUTSA_v10027559mg"/>
</dbReference>
<comment type="similarity">
    <text evidence="1">Belongs to the PPR family. P subfamily.</text>
</comment>
<proteinExistence type="inferred from homology"/>
<evidence type="ECO:0000256" key="1">
    <source>
        <dbReference type="ARBA" id="ARBA00007626"/>
    </source>
</evidence>
<feature type="non-terminal residue" evidence="4">
    <location>
        <position position="1"/>
    </location>
</feature>
<dbReference type="GO" id="GO:0005739">
    <property type="term" value="C:mitochondrion"/>
    <property type="evidence" value="ECO:0007669"/>
    <property type="project" value="TreeGrafter"/>
</dbReference>
<dbReference type="InterPro" id="IPR011990">
    <property type="entry name" value="TPR-like_helical_dom_sf"/>
</dbReference>
<dbReference type="PANTHER" id="PTHR45717">
    <property type="entry name" value="OS12G0527900 PROTEIN"/>
    <property type="match status" value="1"/>
</dbReference>
<reference evidence="4 5" key="1">
    <citation type="journal article" date="2013" name="Front. Plant Sci.">
        <title>The Reference Genome of the Halophytic Plant Eutrema salsugineum.</title>
        <authorList>
            <person name="Yang R."/>
            <person name="Jarvis D.E."/>
            <person name="Chen H."/>
            <person name="Beilstein M.A."/>
            <person name="Grimwood J."/>
            <person name="Jenkins J."/>
            <person name="Shu S."/>
            <person name="Prochnik S."/>
            <person name="Xin M."/>
            <person name="Ma C."/>
            <person name="Schmutz J."/>
            <person name="Wing R.A."/>
            <person name="Mitchell-Olds T."/>
            <person name="Schumaker K.S."/>
            <person name="Wang X."/>
        </authorList>
    </citation>
    <scope>NUCLEOTIDE SEQUENCE [LARGE SCALE GENOMIC DNA]</scope>
</reference>
<dbReference type="PANTHER" id="PTHR45717:SF30">
    <property type="entry name" value="PENTATRICOPEPTIDE REPEAT (PPR) SUPERFAMILY PROTEIN"/>
    <property type="match status" value="1"/>
</dbReference>
<keyword evidence="2" id="KW-0677">Repeat</keyword>
<dbReference type="Gene3D" id="1.25.40.10">
    <property type="entry name" value="Tetratricopeptide repeat domain"/>
    <property type="match status" value="1"/>
</dbReference>
<organism evidence="4 5">
    <name type="scientific">Eutrema salsugineum</name>
    <name type="common">Saltwater cress</name>
    <name type="synonym">Sisymbrium salsugineum</name>
    <dbReference type="NCBI Taxonomy" id="72664"/>
    <lineage>
        <taxon>Eukaryota</taxon>
        <taxon>Viridiplantae</taxon>
        <taxon>Streptophyta</taxon>
        <taxon>Embryophyta</taxon>
        <taxon>Tracheophyta</taxon>
        <taxon>Spermatophyta</taxon>
        <taxon>Magnoliopsida</taxon>
        <taxon>eudicotyledons</taxon>
        <taxon>Gunneridae</taxon>
        <taxon>Pentapetalae</taxon>
        <taxon>rosids</taxon>
        <taxon>malvids</taxon>
        <taxon>Brassicales</taxon>
        <taxon>Brassicaceae</taxon>
        <taxon>Eutremeae</taxon>
        <taxon>Eutrema</taxon>
    </lineage>
</organism>
<dbReference type="PROSITE" id="PS51375">
    <property type="entry name" value="PPR"/>
    <property type="match status" value="1"/>
</dbReference>
<evidence type="ECO:0008006" key="6">
    <source>
        <dbReference type="Google" id="ProtNLM"/>
    </source>
</evidence>
<dbReference type="InterPro" id="IPR002885">
    <property type="entry name" value="PPR_rpt"/>
</dbReference>
<evidence type="ECO:0000256" key="3">
    <source>
        <dbReference type="PROSITE-ProRule" id="PRU00708"/>
    </source>
</evidence>
<accession>V4MSH8</accession>
<dbReference type="EMBL" id="KI517384">
    <property type="protein sequence ID" value="ESQ56243.1"/>
    <property type="molecule type" value="Genomic_DNA"/>
</dbReference>
<feature type="repeat" description="PPR" evidence="3">
    <location>
        <begin position="251"/>
        <end position="286"/>
    </location>
</feature>
<dbReference type="KEGG" id="eus:EUTSA_v10027559mg"/>
<dbReference type="Proteomes" id="UP000030689">
    <property type="component" value="Unassembled WGS sequence"/>
</dbReference>
<name>V4MSH8_EUTSA</name>
<dbReference type="GO" id="GO:0003729">
    <property type="term" value="F:mRNA binding"/>
    <property type="evidence" value="ECO:0007669"/>
    <property type="project" value="UniProtKB-ARBA"/>
</dbReference>
<evidence type="ECO:0000313" key="5">
    <source>
        <dbReference type="Proteomes" id="UP000030689"/>
    </source>
</evidence>
<keyword evidence="5" id="KW-1185">Reference proteome</keyword>
<dbReference type="eggNOG" id="KOG4197">
    <property type="taxonomic scope" value="Eukaryota"/>
</dbReference>
<evidence type="ECO:0000256" key="2">
    <source>
        <dbReference type="ARBA" id="ARBA00022737"/>
    </source>
</evidence>
<gene>
    <name evidence="4" type="ORF">EUTSA_v10027559mg</name>
</gene>
<dbReference type="AlphaFoldDB" id="V4MSH8"/>
<protein>
    <recommendedName>
        <fullName evidence="6">Pentacotripeptide-repeat region of PRORP domain-containing protein</fullName>
    </recommendedName>
</protein>